<comment type="caution">
    <text evidence="1">The sequence shown here is derived from an EMBL/GenBank/DDBJ whole genome shotgun (WGS) entry which is preliminary data.</text>
</comment>
<protein>
    <submittedName>
        <fullName evidence="1">HAD family hydrolase</fullName>
    </submittedName>
</protein>
<dbReference type="OrthoDB" id="8335209at2"/>
<dbReference type="AlphaFoldDB" id="A0A4S3MS56"/>
<dbReference type="GO" id="GO:0016787">
    <property type="term" value="F:hydrolase activity"/>
    <property type="evidence" value="ECO:0007669"/>
    <property type="project" value="UniProtKB-KW"/>
</dbReference>
<dbReference type="Proteomes" id="UP000309450">
    <property type="component" value="Unassembled WGS sequence"/>
</dbReference>
<dbReference type="RefSeq" id="WP_136393752.1">
    <property type="nucleotide sequence ID" value="NZ_SSND01000001.1"/>
</dbReference>
<dbReference type="SUPFAM" id="SSF56784">
    <property type="entry name" value="HAD-like"/>
    <property type="match status" value="1"/>
</dbReference>
<dbReference type="EMBL" id="SSND01000001">
    <property type="protein sequence ID" value="THD85378.1"/>
    <property type="molecule type" value="Genomic_DNA"/>
</dbReference>
<dbReference type="InterPro" id="IPR023214">
    <property type="entry name" value="HAD_sf"/>
</dbReference>
<reference evidence="1 2" key="1">
    <citation type="submission" date="2019-04" db="EMBL/GenBank/DDBJ databases">
        <title>Draft genome sequence of Gemmobacter aestuarii sp. nov.</title>
        <authorList>
            <person name="Hameed A."/>
            <person name="Lin S.-Y."/>
            <person name="Shahina M."/>
            <person name="Lai W.-A."/>
            <person name="Young C.-C."/>
        </authorList>
    </citation>
    <scope>NUCLEOTIDE SEQUENCE [LARGE SCALE GENOMIC DNA]</scope>
    <source>
        <strain evidence="1 2">CC-PW-75</strain>
    </source>
</reference>
<sequence length="712" mass="79753">MPASLLKSTAAKLFPERAARYAATRRFAAVRRDENNFVHPDEIADLAAPHDVVSFDFFDTIVTRKIALEEVHAKTAEFGERYARGDDGPLPAGLLAHCRHRYQEAVKARGMASTSRFRNEVDLAEVFDGALAPYIRDADRRRRIIDALIAHEVETEKRVLSVDPGMVAALTALRAAGKTVILVSDMYLAEAHIRSILDHLGIAALFDHVYVSCTVGVTKESGLLFGHVDRELGLEGRPRIHFGDNWNNDVAQPRRMGWEARHYFRRENEETKARLDLEARLGGIDPERALEMLLSDVLPGGPEDTVRMTGAAFSIFARRVLQTAVRGGYDRILFLTRDGTVFHELIRHYIDGSGAAAIMPLPKMEDLAFSRRKGVVLNYPDLEDPAWEGFLNFNVRWLTHAEPTLAAILQTFSVPGGELGLSGDGERLTLNGEDVAGIPLDLLRDRPDLAQPLHAALARRRDMMRDYLDQMDLFDRNEKLMLVDIGYSGTAAKAISEQMFIREAKGQTVASRISMMLMAANRYYQGNLRQLHPRVTMYPGTLIDTRDWTHRAVAANFSWLEPFAVDRNRGSLQDFAQDAEGRILPRFAPGSPAAPGAPDRARLFAAATAYEDALRVARLPEAEADRRMTDRFIRNFLYPDRSAVTAMEGLSHHGGLTEVAEKEVIMRIRPHRMIHDLRACHQQDKWLQGSLRASGLGFLIPLLNRMIGLATR</sequence>
<dbReference type="InterPro" id="IPR036412">
    <property type="entry name" value="HAD-like_sf"/>
</dbReference>
<keyword evidence="1" id="KW-0378">Hydrolase</keyword>
<proteinExistence type="predicted"/>
<dbReference type="CDD" id="cd01427">
    <property type="entry name" value="HAD_like"/>
    <property type="match status" value="1"/>
</dbReference>
<evidence type="ECO:0000313" key="2">
    <source>
        <dbReference type="Proteomes" id="UP000309450"/>
    </source>
</evidence>
<evidence type="ECO:0000313" key="1">
    <source>
        <dbReference type="EMBL" id="THD85378.1"/>
    </source>
</evidence>
<organism evidence="1 2">
    <name type="scientific">Aliigemmobacter aestuarii</name>
    <dbReference type="NCBI Taxonomy" id="1445661"/>
    <lineage>
        <taxon>Bacteria</taxon>
        <taxon>Pseudomonadati</taxon>
        <taxon>Pseudomonadota</taxon>
        <taxon>Alphaproteobacteria</taxon>
        <taxon>Rhodobacterales</taxon>
        <taxon>Paracoccaceae</taxon>
        <taxon>Aliigemmobacter</taxon>
    </lineage>
</organism>
<accession>A0A4S3MS56</accession>
<dbReference type="Gene3D" id="3.40.50.1000">
    <property type="entry name" value="HAD superfamily/HAD-like"/>
    <property type="match status" value="1"/>
</dbReference>
<keyword evidence="2" id="KW-1185">Reference proteome</keyword>
<gene>
    <name evidence="1" type="ORF">E7811_06695</name>
</gene>
<dbReference type="Pfam" id="PF00702">
    <property type="entry name" value="Hydrolase"/>
    <property type="match status" value="1"/>
</dbReference>
<name>A0A4S3MS56_9RHOB</name>